<evidence type="ECO:0000313" key="2">
    <source>
        <dbReference type="EMBL" id="PIQ72097.1"/>
    </source>
</evidence>
<name>A0A2H0KLF9_9BACT</name>
<dbReference type="AlphaFoldDB" id="A0A2H0KLF9"/>
<comment type="caution">
    <text evidence="2">The sequence shown here is derived from an EMBL/GenBank/DDBJ whole genome shotgun (WGS) entry which is preliminary data.</text>
</comment>
<dbReference type="PROSITE" id="PS50222">
    <property type="entry name" value="EF_HAND_2"/>
    <property type="match status" value="1"/>
</dbReference>
<dbReference type="Proteomes" id="UP000229570">
    <property type="component" value="Unassembled WGS sequence"/>
</dbReference>
<dbReference type="InterPro" id="IPR017853">
    <property type="entry name" value="GH"/>
</dbReference>
<dbReference type="InterPro" id="IPR002048">
    <property type="entry name" value="EF_hand_dom"/>
</dbReference>
<dbReference type="EMBL" id="PCVL01000077">
    <property type="protein sequence ID" value="PIQ72097.1"/>
    <property type="molecule type" value="Genomic_DNA"/>
</dbReference>
<feature type="domain" description="EF-hand" evidence="1">
    <location>
        <begin position="582"/>
        <end position="600"/>
    </location>
</feature>
<dbReference type="SUPFAM" id="SSF51445">
    <property type="entry name" value="(Trans)glycosidases"/>
    <property type="match status" value="1"/>
</dbReference>
<protein>
    <recommendedName>
        <fullName evidence="1">EF-hand domain-containing protein</fullName>
    </recommendedName>
</protein>
<accession>A0A2H0KLF9</accession>
<evidence type="ECO:0000259" key="1">
    <source>
        <dbReference type="PROSITE" id="PS50222"/>
    </source>
</evidence>
<dbReference type="Gene3D" id="3.20.20.80">
    <property type="entry name" value="Glycosidases"/>
    <property type="match status" value="1"/>
</dbReference>
<sequence length="600" mass="68516">MSRRLIIRSLVVVPLLAGLLLGMTGRGVFASKPNNIYGIHLAQPQSQDIQAASDLVNSNGGEWGYATLVIQENDRNREKWQGIFDQLRELHLIPIIRLATQPASAEASAGKPEGSFWRRPEPEDAKDWVNFLDSLNWVVKNRYVILFNEPNHGSEWGGEVDEKSYTKVAFSFAKALKEKNKDFFVMLAGFDASAPSWWQGMEDEEVFIKKILTDSVSEPFPSGFGSQKVDLHAAGTPFPSTPVNIFDYIDGWASHSYPNPGFAGSPYSWGRGTVRTYEWELGLLGRLGVNKELPVFITETGWKRGSEETVAENFRNVYENVWELDNRVMAVTPFVLDYQGPPFLEFSWKLPSAKASVEQEFYQQYYTVQSLSKTKGEPQQIEKGRISFDLPRELVTQSKYNFRLTLKNQGQAIWDKNESYELGVMSYEGNKPTNFLISDIKDIKPFEEKTIDFSLKTVGKKDKEEIKFSLTKNNAVVLESQLWKFKVLPLPDLNLKVNFWPFGKGKGNDFEVQVFDTDDRLVFKKKGMKFANGQGLVKNIQNIAIDELYRIVILKPGYLPRQTFVVFQTVNNLVKFKSLLPFDLNHDGKFDFKDFLKLFK</sequence>
<organism evidence="2 3">
    <name type="scientific">Candidatus Roizmanbacteria bacterium CG11_big_fil_rev_8_21_14_0_20_35_14</name>
    <dbReference type="NCBI Taxonomy" id="1974855"/>
    <lineage>
        <taxon>Bacteria</taxon>
        <taxon>Candidatus Roizmaniibacteriota</taxon>
    </lineage>
</organism>
<evidence type="ECO:0000313" key="3">
    <source>
        <dbReference type="Proteomes" id="UP000229570"/>
    </source>
</evidence>
<dbReference type="GO" id="GO:0005509">
    <property type="term" value="F:calcium ion binding"/>
    <property type="evidence" value="ECO:0007669"/>
    <property type="project" value="InterPro"/>
</dbReference>
<proteinExistence type="predicted"/>
<gene>
    <name evidence="2" type="ORF">COV86_04895</name>
</gene>
<reference evidence="2 3" key="1">
    <citation type="submission" date="2017-09" db="EMBL/GenBank/DDBJ databases">
        <title>Depth-based differentiation of microbial function through sediment-hosted aquifers and enrichment of novel symbionts in the deep terrestrial subsurface.</title>
        <authorList>
            <person name="Probst A.J."/>
            <person name="Ladd B."/>
            <person name="Jarett J.K."/>
            <person name="Geller-Mcgrath D.E."/>
            <person name="Sieber C.M."/>
            <person name="Emerson J.B."/>
            <person name="Anantharaman K."/>
            <person name="Thomas B.C."/>
            <person name="Malmstrom R."/>
            <person name="Stieglmeier M."/>
            <person name="Klingl A."/>
            <person name="Woyke T."/>
            <person name="Ryan C.M."/>
            <person name="Banfield J.F."/>
        </authorList>
    </citation>
    <scope>NUCLEOTIDE SEQUENCE [LARGE SCALE GENOMIC DNA]</scope>
    <source>
        <strain evidence="2">CG11_big_fil_rev_8_21_14_0_20_35_14</strain>
    </source>
</reference>